<organism evidence="3 4">
    <name type="scientific">Aquibacillus koreensis</name>
    <dbReference type="NCBI Taxonomy" id="279446"/>
    <lineage>
        <taxon>Bacteria</taxon>
        <taxon>Bacillati</taxon>
        <taxon>Bacillota</taxon>
        <taxon>Bacilli</taxon>
        <taxon>Bacillales</taxon>
        <taxon>Bacillaceae</taxon>
        <taxon>Aquibacillus</taxon>
    </lineage>
</organism>
<comment type="caution">
    <text evidence="3">The sequence shown here is derived from an EMBL/GenBank/DDBJ whole genome shotgun (WGS) entry which is preliminary data.</text>
</comment>
<evidence type="ECO:0000313" key="4">
    <source>
        <dbReference type="Proteomes" id="UP001145072"/>
    </source>
</evidence>
<reference evidence="3" key="1">
    <citation type="submission" date="2022-06" db="EMBL/GenBank/DDBJ databases">
        <title>Aquibacillus sp. a new bacterium isolated from soil saline samples.</title>
        <authorList>
            <person name="Galisteo C."/>
            <person name="De La Haba R."/>
            <person name="Sanchez-Porro C."/>
            <person name="Ventosa A."/>
        </authorList>
    </citation>
    <scope>NUCLEOTIDE SEQUENCE</scope>
    <source>
        <strain evidence="3">JCM 12387</strain>
    </source>
</reference>
<accession>A0A9X4AJ88</accession>
<dbReference type="RefSeq" id="WP_259870363.1">
    <property type="nucleotide sequence ID" value="NZ_JAMQJZ010000015.1"/>
</dbReference>
<dbReference type="AlphaFoldDB" id="A0A9X4AJ88"/>
<dbReference type="EMBL" id="JAMQJZ010000015">
    <property type="protein sequence ID" value="MDC3421972.1"/>
    <property type="molecule type" value="Genomic_DNA"/>
</dbReference>
<keyword evidence="1" id="KW-0472">Membrane</keyword>
<keyword evidence="4" id="KW-1185">Reference proteome</keyword>
<dbReference type="InterPro" id="IPR009589">
    <property type="entry name" value="PH_YyaB-like"/>
</dbReference>
<keyword evidence="1" id="KW-1133">Transmembrane helix</keyword>
<name>A0A9X4AJ88_9BACI</name>
<sequence length="146" mass="17004">MHFKAKIDRFYIIFITISILILGLATILPIILDQDAPLLAQFIMIGLFIVLTTFILWITFTIEYVLLDEYLLVKGGPFRSRIRYATITRISRTKDMYSGYRLLTARNGLEIFYKTAILGSVKISPKKEQRFISELKKRCPNVKMDF</sequence>
<evidence type="ECO:0000313" key="3">
    <source>
        <dbReference type="EMBL" id="MDC3421972.1"/>
    </source>
</evidence>
<gene>
    <name evidence="3" type="ORF">NC661_16485</name>
</gene>
<dbReference type="Pfam" id="PF06713">
    <property type="entry name" value="bPH_4"/>
    <property type="match status" value="1"/>
</dbReference>
<protein>
    <submittedName>
        <fullName evidence="3">PH domain-containing protein</fullName>
    </submittedName>
</protein>
<keyword evidence="1" id="KW-0812">Transmembrane</keyword>
<evidence type="ECO:0000256" key="1">
    <source>
        <dbReference type="SAM" id="Phobius"/>
    </source>
</evidence>
<feature type="transmembrane region" description="Helical" evidence="1">
    <location>
        <begin position="38"/>
        <end position="60"/>
    </location>
</feature>
<dbReference type="GO" id="GO:0030153">
    <property type="term" value="P:bacteriocin immunity"/>
    <property type="evidence" value="ECO:0007669"/>
    <property type="project" value="InterPro"/>
</dbReference>
<feature type="domain" description="Uncharacterized protein YyaB-like PH" evidence="2">
    <location>
        <begin position="63"/>
        <end position="139"/>
    </location>
</feature>
<proteinExistence type="predicted"/>
<dbReference type="Proteomes" id="UP001145072">
    <property type="component" value="Unassembled WGS sequence"/>
</dbReference>
<feature type="transmembrane region" description="Helical" evidence="1">
    <location>
        <begin position="12"/>
        <end position="32"/>
    </location>
</feature>
<evidence type="ECO:0000259" key="2">
    <source>
        <dbReference type="Pfam" id="PF06713"/>
    </source>
</evidence>